<name>A0A450WTN3_9GAMM</name>
<organism evidence="1">
    <name type="scientific">Candidatus Kentrum sp. LFY</name>
    <dbReference type="NCBI Taxonomy" id="2126342"/>
    <lineage>
        <taxon>Bacteria</taxon>
        <taxon>Pseudomonadati</taxon>
        <taxon>Pseudomonadota</taxon>
        <taxon>Gammaproteobacteria</taxon>
        <taxon>Candidatus Kentrum</taxon>
    </lineage>
</organism>
<protein>
    <submittedName>
        <fullName evidence="1">Uncharacterized protein</fullName>
    </submittedName>
</protein>
<sequence length="78" mass="9156">MKCWQRCNVLGIVVKERFPTNFQKIEALRKVANEALYLPERDRAGLAQRLPIGLDSSEDRIPRDWFLSGRPAQSWRTR</sequence>
<reference evidence="1" key="1">
    <citation type="submission" date="2019-02" db="EMBL/GenBank/DDBJ databases">
        <authorList>
            <person name="Gruber-Vodicka R. H."/>
            <person name="Seah K. B. B."/>
        </authorList>
    </citation>
    <scope>NUCLEOTIDE SEQUENCE</scope>
    <source>
        <strain evidence="1">BECK_BY7</strain>
    </source>
</reference>
<accession>A0A450WTN3</accession>
<gene>
    <name evidence="1" type="ORF">BECKLFY1418C_GA0070996_107213</name>
</gene>
<dbReference type="EMBL" id="CAADFN010000072">
    <property type="protein sequence ID" value="VFK20426.1"/>
    <property type="molecule type" value="Genomic_DNA"/>
</dbReference>
<dbReference type="AlphaFoldDB" id="A0A450WTN3"/>
<proteinExistence type="predicted"/>
<evidence type="ECO:0000313" key="1">
    <source>
        <dbReference type="EMBL" id="VFK20426.1"/>
    </source>
</evidence>